<dbReference type="Gene3D" id="3.40.390.10">
    <property type="entry name" value="Collagenase (Catalytic Domain)"/>
    <property type="match status" value="1"/>
</dbReference>
<evidence type="ECO:0000256" key="5">
    <source>
        <dbReference type="SAM" id="Coils"/>
    </source>
</evidence>
<feature type="coiled-coil region" evidence="5">
    <location>
        <begin position="109"/>
        <end position="136"/>
    </location>
</feature>
<dbReference type="GO" id="GO:0031012">
    <property type="term" value="C:extracellular matrix"/>
    <property type="evidence" value="ECO:0007669"/>
    <property type="project" value="InterPro"/>
</dbReference>
<keyword evidence="2" id="KW-0479">Metal-binding</keyword>
<keyword evidence="3" id="KW-0378">Hydrolase</keyword>
<dbReference type="GO" id="GO:0006508">
    <property type="term" value="P:proteolysis"/>
    <property type="evidence" value="ECO:0007669"/>
    <property type="project" value="UniProtKB-KW"/>
</dbReference>
<dbReference type="InterPro" id="IPR001818">
    <property type="entry name" value="Pept_M10_metallopeptidase"/>
</dbReference>
<dbReference type="EMBL" id="MFVK01000009">
    <property type="protein sequence ID" value="OGI99758.1"/>
    <property type="molecule type" value="Genomic_DNA"/>
</dbReference>
<protein>
    <recommendedName>
        <fullName evidence="6">Peptidase M10 metallopeptidase domain-containing protein</fullName>
    </recommendedName>
</protein>
<dbReference type="GO" id="GO:0004222">
    <property type="term" value="F:metalloendopeptidase activity"/>
    <property type="evidence" value="ECO:0007669"/>
    <property type="project" value="InterPro"/>
</dbReference>
<feature type="domain" description="Peptidase M10 metallopeptidase" evidence="6">
    <location>
        <begin position="241"/>
        <end position="300"/>
    </location>
</feature>
<evidence type="ECO:0000256" key="3">
    <source>
        <dbReference type="ARBA" id="ARBA00022801"/>
    </source>
</evidence>
<gene>
    <name evidence="7" type="ORF">A3H53_00560</name>
</gene>
<proteinExistence type="predicted"/>
<keyword evidence="5" id="KW-0175">Coiled coil</keyword>
<comment type="caution">
    <text evidence="7">The sequence shown here is derived from an EMBL/GenBank/DDBJ whole genome shotgun (WGS) entry which is preliminary data.</text>
</comment>
<dbReference type="InterPro" id="IPR024079">
    <property type="entry name" value="MetalloPept_cat_dom_sf"/>
</dbReference>
<feature type="coiled-coil region" evidence="5">
    <location>
        <begin position="170"/>
        <end position="204"/>
    </location>
</feature>
<name>A0A1F6Y0G9_9BACT</name>
<keyword evidence="1" id="KW-0645">Protease</keyword>
<evidence type="ECO:0000313" key="8">
    <source>
        <dbReference type="Proteomes" id="UP000176479"/>
    </source>
</evidence>
<dbReference type="Pfam" id="PF00413">
    <property type="entry name" value="Peptidase_M10"/>
    <property type="match status" value="1"/>
</dbReference>
<dbReference type="SUPFAM" id="SSF55486">
    <property type="entry name" value="Metalloproteases ('zincins'), catalytic domain"/>
    <property type="match status" value="1"/>
</dbReference>
<dbReference type="AlphaFoldDB" id="A0A1F6Y0G9"/>
<evidence type="ECO:0000313" key="7">
    <source>
        <dbReference type="EMBL" id="OGI99758.1"/>
    </source>
</evidence>
<evidence type="ECO:0000256" key="4">
    <source>
        <dbReference type="ARBA" id="ARBA00022833"/>
    </source>
</evidence>
<evidence type="ECO:0000256" key="1">
    <source>
        <dbReference type="ARBA" id="ARBA00022670"/>
    </source>
</evidence>
<organism evidence="7 8">
    <name type="scientific">Candidatus Nomurabacteria bacterium RIFCSPLOWO2_02_FULL_40_10</name>
    <dbReference type="NCBI Taxonomy" id="1801786"/>
    <lineage>
        <taxon>Bacteria</taxon>
        <taxon>Candidatus Nomuraibacteriota</taxon>
    </lineage>
</organism>
<dbReference type="GO" id="GO:0008270">
    <property type="term" value="F:zinc ion binding"/>
    <property type="evidence" value="ECO:0007669"/>
    <property type="project" value="InterPro"/>
</dbReference>
<sequence length="308" mass="34862">MKNLIKVLVFLAILGVVWYQFGGAILSRFLSCKNPIVYTLGAFDTKFGISQKYFLSALADAEAIWEKPFGKELFAYKTDEKSDDSLKINLVYDYRQEATSKLASLGIVVEDSRDSYESLKSKLTVLKTEYEKAKNAFDGQVKIFNQKQLAYEEEVMSWNKKKGGAPKNKYNKLESERLALNAESEELQREQKRINEMVEEINALVVVLNRLVGTLNLSVEKYNTIGALRGESFTEGVYSSDGLIREIDIYEFSSRAKLVRVLAHELGHALDLEHVKDPKAIMYELNQGNNQTLTNADLGALKAKCRVE</sequence>
<dbReference type="Proteomes" id="UP000176479">
    <property type="component" value="Unassembled WGS sequence"/>
</dbReference>
<keyword evidence="4" id="KW-0862">Zinc</keyword>
<reference evidence="7 8" key="1">
    <citation type="journal article" date="2016" name="Nat. Commun.">
        <title>Thousands of microbial genomes shed light on interconnected biogeochemical processes in an aquifer system.</title>
        <authorList>
            <person name="Anantharaman K."/>
            <person name="Brown C.T."/>
            <person name="Hug L.A."/>
            <person name="Sharon I."/>
            <person name="Castelle C.J."/>
            <person name="Probst A.J."/>
            <person name="Thomas B.C."/>
            <person name="Singh A."/>
            <person name="Wilkins M.J."/>
            <person name="Karaoz U."/>
            <person name="Brodie E.L."/>
            <person name="Williams K.H."/>
            <person name="Hubbard S.S."/>
            <person name="Banfield J.F."/>
        </authorList>
    </citation>
    <scope>NUCLEOTIDE SEQUENCE [LARGE SCALE GENOMIC DNA]</scope>
</reference>
<evidence type="ECO:0000256" key="2">
    <source>
        <dbReference type="ARBA" id="ARBA00022723"/>
    </source>
</evidence>
<evidence type="ECO:0000259" key="6">
    <source>
        <dbReference type="Pfam" id="PF00413"/>
    </source>
</evidence>
<accession>A0A1F6Y0G9</accession>